<reference evidence="5" key="2">
    <citation type="journal article" date="2017" name="Genome Announc.">
        <title>Genome sequences of Cyberlindnera fabianii 65, Pichia kudriavzevii 129, and Saccharomyces cerevisiae 131 isolated from fermented masau fruits in Zimbabwe.</title>
        <authorList>
            <person name="van Rijswijck I.M.H."/>
            <person name="Derks M.F.L."/>
            <person name="Abee T."/>
            <person name="de Ridder D."/>
            <person name="Smid E.J."/>
        </authorList>
    </citation>
    <scope>NUCLEOTIDE SEQUENCE [LARGE SCALE GENOMIC DNA]</scope>
    <source>
        <strain evidence="5">65</strain>
    </source>
</reference>
<reference evidence="3" key="1">
    <citation type="journal article" date="2014" name="Genome Announc.">
        <title>Genome sequence of the yeast Cyberlindnera fabianii (Hansenula fabianii).</title>
        <authorList>
            <person name="Freel K.C."/>
            <person name="Sarilar V."/>
            <person name="Neuveglise C."/>
            <person name="Devillers H."/>
            <person name="Friedrich A."/>
            <person name="Schacherer J."/>
        </authorList>
    </citation>
    <scope>NUCLEOTIDE SEQUENCE</scope>
    <source>
        <strain evidence="3">YJS4271</strain>
    </source>
</reference>
<dbReference type="OrthoDB" id="5994at2759"/>
<sequence>MFSRTLGRISLAQVSRPLVALPRLAIASTLPRSFTTSTINFNQTTQTQAASAPVTSQITQDLTPLKLEGDLYAVVRVHSNPFLVTVGDKMVLPFNLKTAQVGDVLNFHDVTTIGSRNYTLTDSPIDPAVYTIKGVVLEKTKLPMRVREITKRRQRKVRHAISKPERTIVRVTEISLK</sequence>
<name>A0A061B1M3_CYBFA</name>
<dbReference type="EMBL" id="MPUK01000007">
    <property type="protein sequence ID" value="ONH66435.1"/>
    <property type="molecule type" value="Genomic_DNA"/>
</dbReference>
<evidence type="ECO:0000313" key="5">
    <source>
        <dbReference type="Proteomes" id="UP000189513"/>
    </source>
</evidence>
<organism evidence="3">
    <name type="scientific">Cyberlindnera fabianii</name>
    <name type="common">Yeast</name>
    <name type="synonym">Hansenula fabianii</name>
    <dbReference type="NCBI Taxonomy" id="36022"/>
    <lineage>
        <taxon>Eukaryota</taxon>
        <taxon>Fungi</taxon>
        <taxon>Dikarya</taxon>
        <taxon>Ascomycota</taxon>
        <taxon>Saccharomycotina</taxon>
        <taxon>Saccharomycetes</taxon>
        <taxon>Phaffomycetales</taxon>
        <taxon>Phaffomycetaceae</taxon>
        <taxon>Cyberlindnera</taxon>
    </lineage>
</organism>
<comment type="similarity">
    <text evidence="1">Belongs to the bacterial ribosomal protein bL21 family.</text>
</comment>
<dbReference type="VEuPathDB" id="FungiDB:BON22_3721"/>
<dbReference type="GO" id="GO:0005762">
    <property type="term" value="C:mitochondrial large ribosomal subunit"/>
    <property type="evidence" value="ECO:0007669"/>
    <property type="project" value="TreeGrafter"/>
</dbReference>
<evidence type="ECO:0000313" key="4">
    <source>
        <dbReference type="EMBL" id="ONH66435.1"/>
    </source>
</evidence>
<proteinExistence type="inferred from homology"/>
<dbReference type="InterPro" id="IPR036164">
    <property type="entry name" value="bL21-like_sf"/>
</dbReference>
<dbReference type="InterPro" id="IPR028909">
    <property type="entry name" value="bL21-like"/>
</dbReference>
<dbReference type="Pfam" id="PF00829">
    <property type="entry name" value="Ribosomal_L21p"/>
    <property type="match status" value="1"/>
</dbReference>
<evidence type="ECO:0000256" key="2">
    <source>
        <dbReference type="ARBA" id="ARBA00044129"/>
    </source>
</evidence>
<reference evidence="4" key="3">
    <citation type="submission" date="2017-01" db="EMBL/GenBank/DDBJ databases">
        <authorList>
            <person name="Mah S.A."/>
            <person name="Swanson W.J."/>
            <person name="Moy G.W."/>
            <person name="Vacquier V.D."/>
        </authorList>
    </citation>
    <scope>NUCLEOTIDE SEQUENCE [LARGE SCALE GENOMIC DNA]</scope>
    <source>
        <strain evidence="4">65</strain>
    </source>
</reference>
<dbReference type="GO" id="GO:0003735">
    <property type="term" value="F:structural constituent of ribosome"/>
    <property type="evidence" value="ECO:0007669"/>
    <property type="project" value="TreeGrafter"/>
</dbReference>
<dbReference type="PANTHER" id="PTHR21349">
    <property type="entry name" value="50S RIBOSOMAL PROTEIN L21"/>
    <property type="match status" value="1"/>
</dbReference>
<evidence type="ECO:0000256" key="1">
    <source>
        <dbReference type="ARBA" id="ARBA00008563"/>
    </source>
</evidence>
<evidence type="ECO:0000313" key="3">
    <source>
        <dbReference type="EMBL" id="CDR41500.1"/>
    </source>
</evidence>
<accession>A0A061B1M3</accession>
<dbReference type="PANTHER" id="PTHR21349:SF0">
    <property type="entry name" value="LARGE RIBOSOMAL SUBUNIT PROTEIN BL21M"/>
    <property type="match status" value="1"/>
</dbReference>
<dbReference type="OMA" id="ITKEPRY"/>
<dbReference type="SUPFAM" id="SSF141091">
    <property type="entry name" value="L21p-like"/>
    <property type="match status" value="1"/>
</dbReference>
<protein>
    <recommendedName>
        <fullName evidence="2">Large ribosomal subunit protein bL21m</fullName>
    </recommendedName>
</protein>
<dbReference type="AlphaFoldDB" id="A0A061B1M3"/>
<gene>
    <name evidence="4" type="ORF">BON22_3721</name>
    <name evidence="3" type="ORF">CYFA0S_07e02938g</name>
</gene>
<dbReference type="EMBL" id="LK052892">
    <property type="protein sequence ID" value="CDR41500.1"/>
    <property type="molecule type" value="Genomic_DNA"/>
</dbReference>
<dbReference type="STRING" id="36022.A0A061B1M3"/>
<keyword evidence="5" id="KW-1185">Reference proteome</keyword>
<dbReference type="Proteomes" id="UP000189513">
    <property type="component" value="Unassembled WGS sequence"/>
</dbReference>